<dbReference type="InterPro" id="IPR000731">
    <property type="entry name" value="SSD"/>
</dbReference>
<feature type="transmembrane region" description="Helical" evidence="9">
    <location>
        <begin position="440"/>
        <end position="461"/>
    </location>
</feature>
<evidence type="ECO:0000256" key="2">
    <source>
        <dbReference type="ARBA" id="ARBA00010942"/>
    </source>
</evidence>
<comment type="caution">
    <text evidence="11">The sequence shown here is derived from an EMBL/GenBank/DDBJ whole genome shotgun (WGS) entry which is preliminary data.</text>
</comment>
<dbReference type="GO" id="GO:0015562">
    <property type="term" value="F:efflux transmembrane transporter activity"/>
    <property type="evidence" value="ECO:0007669"/>
    <property type="project" value="InterPro"/>
</dbReference>
<keyword evidence="7 9" id="KW-1133">Transmembrane helix</keyword>
<dbReference type="GO" id="GO:0005886">
    <property type="term" value="C:plasma membrane"/>
    <property type="evidence" value="ECO:0007669"/>
    <property type="project" value="UniProtKB-SubCell"/>
</dbReference>
<evidence type="ECO:0000256" key="7">
    <source>
        <dbReference type="ARBA" id="ARBA00022989"/>
    </source>
</evidence>
<dbReference type="Proteomes" id="UP000624703">
    <property type="component" value="Unassembled WGS sequence"/>
</dbReference>
<feature type="transmembrane region" description="Helical" evidence="9">
    <location>
        <begin position="373"/>
        <end position="392"/>
    </location>
</feature>
<feature type="transmembrane region" description="Helical" evidence="9">
    <location>
        <begin position="867"/>
        <end position="886"/>
    </location>
</feature>
<dbReference type="SUPFAM" id="SSF82714">
    <property type="entry name" value="Multidrug efflux transporter AcrB TolC docking domain, DN and DC subdomains"/>
    <property type="match status" value="2"/>
</dbReference>
<keyword evidence="5" id="KW-0997">Cell inner membrane</keyword>
<dbReference type="PRINTS" id="PR00702">
    <property type="entry name" value="ACRIFLAVINRP"/>
</dbReference>
<reference evidence="11" key="1">
    <citation type="submission" date="2021-01" db="EMBL/GenBank/DDBJ databases">
        <title>Modified the classification status of verrucomicrobia.</title>
        <authorList>
            <person name="Feng X."/>
        </authorList>
    </citation>
    <scope>NUCLEOTIDE SEQUENCE</scope>
    <source>
        <strain evidence="11">_KCTC 22039</strain>
    </source>
</reference>
<feature type="transmembrane region" description="Helical" evidence="9">
    <location>
        <begin position="12"/>
        <end position="33"/>
    </location>
</feature>
<dbReference type="EMBL" id="JAENIM010000009">
    <property type="protein sequence ID" value="MBK1789820.1"/>
    <property type="molecule type" value="Genomic_DNA"/>
</dbReference>
<evidence type="ECO:0000256" key="4">
    <source>
        <dbReference type="ARBA" id="ARBA00022475"/>
    </source>
</evidence>
<dbReference type="Gene3D" id="3.30.70.1320">
    <property type="entry name" value="Multidrug efflux transporter AcrB pore domain like"/>
    <property type="match status" value="1"/>
</dbReference>
<dbReference type="Pfam" id="PF00873">
    <property type="entry name" value="ACR_tran"/>
    <property type="match status" value="1"/>
</dbReference>
<organism evidence="11 12">
    <name type="scientific">Persicirhabdus sediminis</name>
    <dbReference type="NCBI Taxonomy" id="454144"/>
    <lineage>
        <taxon>Bacteria</taxon>
        <taxon>Pseudomonadati</taxon>
        <taxon>Verrucomicrobiota</taxon>
        <taxon>Verrucomicrobiia</taxon>
        <taxon>Verrucomicrobiales</taxon>
        <taxon>Verrucomicrobiaceae</taxon>
        <taxon>Persicirhabdus</taxon>
    </lineage>
</organism>
<evidence type="ECO:0000256" key="9">
    <source>
        <dbReference type="SAM" id="Phobius"/>
    </source>
</evidence>
<keyword evidence="4" id="KW-1003">Cell membrane</keyword>
<dbReference type="PANTHER" id="PTHR32063:SF13">
    <property type="entry name" value="MULTIDRUG EFFLUX PUMP SUBUNIT ACRB-RELATED"/>
    <property type="match status" value="1"/>
</dbReference>
<feature type="transmembrane region" description="Helical" evidence="9">
    <location>
        <begin position="967"/>
        <end position="988"/>
    </location>
</feature>
<evidence type="ECO:0000259" key="10">
    <source>
        <dbReference type="PROSITE" id="PS50156"/>
    </source>
</evidence>
<dbReference type="InterPro" id="IPR004764">
    <property type="entry name" value="MdtF-like"/>
</dbReference>
<evidence type="ECO:0000313" key="12">
    <source>
        <dbReference type="Proteomes" id="UP000624703"/>
    </source>
</evidence>
<keyword evidence="8 9" id="KW-0472">Membrane</keyword>
<dbReference type="RefSeq" id="WP_200309862.1">
    <property type="nucleotide sequence ID" value="NZ_JAENIM010000009.1"/>
</dbReference>
<keyword evidence="6 9" id="KW-0812">Transmembrane</keyword>
<proteinExistence type="inferred from homology"/>
<evidence type="ECO:0000256" key="3">
    <source>
        <dbReference type="ARBA" id="ARBA00022448"/>
    </source>
</evidence>
<dbReference type="SUPFAM" id="SSF82693">
    <property type="entry name" value="Multidrug efflux transporter AcrB pore domain, PN1, PN2, PC1 and PC2 subdomains"/>
    <property type="match status" value="4"/>
</dbReference>
<dbReference type="AlphaFoldDB" id="A0A8J7SIW1"/>
<keyword evidence="12" id="KW-1185">Reference proteome</keyword>
<feature type="transmembrane region" description="Helical" evidence="9">
    <location>
        <begin position="927"/>
        <end position="947"/>
    </location>
</feature>
<evidence type="ECO:0000256" key="8">
    <source>
        <dbReference type="ARBA" id="ARBA00023136"/>
    </source>
</evidence>
<dbReference type="Gene3D" id="3.30.70.1430">
    <property type="entry name" value="Multidrug efflux transporter AcrB pore domain"/>
    <property type="match status" value="2"/>
</dbReference>
<evidence type="ECO:0000256" key="5">
    <source>
        <dbReference type="ARBA" id="ARBA00022519"/>
    </source>
</evidence>
<comment type="subcellular location">
    <subcellularLocation>
        <location evidence="1">Cell inner membrane</location>
        <topology evidence="1">Multi-pass membrane protein</topology>
    </subcellularLocation>
</comment>
<dbReference type="FunFam" id="1.20.1640.10:FF:000001">
    <property type="entry name" value="Efflux pump membrane transporter"/>
    <property type="match status" value="1"/>
</dbReference>
<accession>A0A8J7SIW1</accession>
<dbReference type="Gene3D" id="3.30.2090.10">
    <property type="entry name" value="Multidrug efflux transporter AcrB TolC docking domain, DN and DC subdomains"/>
    <property type="match status" value="2"/>
</dbReference>
<gene>
    <name evidence="11" type="ORF">JIN82_01490</name>
</gene>
<dbReference type="InterPro" id="IPR001036">
    <property type="entry name" value="Acrflvin-R"/>
</dbReference>
<feature type="transmembrane region" description="Helical" evidence="9">
    <location>
        <begin position="1000"/>
        <end position="1026"/>
    </location>
</feature>
<dbReference type="FunFam" id="3.30.70.1430:FF:000001">
    <property type="entry name" value="Efflux pump membrane transporter"/>
    <property type="match status" value="1"/>
</dbReference>
<feature type="transmembrane region" description="Helical" evidence="9">
    <location>
        <begin position="537"/>
        <end position="555"/>
    </location>
</feature>
<feature type="transmembrane region" description="Helical" evidence="9">
    <location>
        <begin position="342"/>
        <end position="361"/>
    </location>
</feature>
<name>A0A8J7SIW1_9BACT</name>
<dbReference type="GO" id="GO:0009636">
    <property type="term" value="P:response to toxic substance"/>
    <property type="evidence" value="ECO:0007669"/>
    <property type="project" value="UniProtKB-ARBA"/>
</dbReference>
<dbReference type="GO" id="GO:0042910">
    <property type="term" value="F:xenobiotic transmembrane transporter activity"/>
    <property type="evidence" value="ECO:0007669"/>
    <property type="project" value="TreeGrafter"/>
</dbReference>
<dbReference type="PANTHER" id="PTHR32063">
    <property type="match status" value="1"/>
</dbReference>
<evidence type="ECO:0000256" key="6">
    <source>
        <dbReference type="ARBA" id="ARBA00022692"/>
    </source>
</evidence>
<comment type="similarity">
    <text evidence="2">Belongs to the resistance-nodulation-cell division (RND) (TC 2.A.6) family.</text>
</comment>
<feature type="transmembrane region" description="Helical" evidence="9">
    <location>
        <begin position="473"/>
        <end position="500"/>
    </location>
</feature>
<dbReference type="InterPro" id="IPR027463">
    <property type="entry name" value="AcrB_DN_DC_subdom"/>
</dbReference>
<dbReference type="NCBIfam" id="NF000282">
    <property type="entry name" value="RND_permease_1"/>
    <property type="match status" value="1"/>
</dbReference>
<dbReference type="Gene3D" id="1.20.1640.10">
    <property type="entry name" value="Multidrug efflux transporter AcrB transmembrane domain"/>
    <property type="match status" value="2"/>
</dbReference>
<feature type="transmembrane region" description="Helical" evidence="9">
    <location>
        <begin position="893"/>
        <end position="915"/>
    </location>
</feature>
<evidence type="ECO:0000313" key="11">
    <source>
        <dbReference type="EMBL" id="MBK1789820.1"/>
    </source>
</evidence>
<keyword evidence="3" id="KW-0813">Transport</keyword>
<dbReference type="NCBIfam" id="TIGR00915">
    <property type="entry name" value="2A0602"/>
    <property type="match status" value="1"/>
</dbReference>
<dbReference type="PROSITE" id="PS50156">
    <property type="entry name" value="SSD"/>
    <property type="match status" value="1"/>
</dbReference>
<dbReference type="SUPFAM" id="SSF82866">
    <property type="entry name" value="Multidrug efflux transporter AcrB transmembrane domain"/>
    <property type="match status" value="2"/>
</dbReference>
<protein>
    <submittedName>
        <fullName evidence="11">Multidrug efflux RND transporter permease subunit</fullName>
    </submittedName>
</protein>
<feature type="transmembrane region" description="Helical" evidence="9">
    <location>
        <begin position="398"/>
        <end position="419"/>
    </location>
</feature>
<feature type="domain" description="SSD" evidence="10">
    <location>
        <begin position="333"/>
        <end position="498"/>
    </location>
</feature>
<sequence length="1045" mass="112049">MFTHTFINRPVLAMVISIVIIIMGGVAMLDLPIERYPTIAPPSVTVSASYPGADAQTVSDTVAGPLEEQINGVEHMLYMRSVCGNDGSLNITITFAPGTDLDMANVMTQNRVSAAMSNLPQEVQRMGVKTDKQSQDTNLFIALFSPDQSKDGLFLSNYMKLNLKDEIARVNGVGKVNTYGTGDYSMRLWLDPDRLHARRLTSADVINAVSNQSVQVAGGKIGEPPARAGQMYEYTVNLKGRLVNAQEFGDIVVKTGDDGRVVRVRDVADVELGSENYGFTSTFMGQESATMAVYQIPGANAIEVSEGVSAKLEELKKRFPQGVDYKIAYDNTDIIKASMNEVVVTLFATLILVVITVFVFLQNFRATLVPSASIPVSLIGTFAVMAAIGFTINQFTLFGLVLVIGIVVDDAIVVVENVTRHLQQDKTISSKEATKRAMNEITGPVIATTLVLLSVFVPVAFMPGITGTLFQQFAITISVATIFSSINALTLSPALCGMLLKRVDEDKLAKPFKLFNSGLDKTINVYSGLTRAVMRKAALGLLLFVGMTALALYGFSGLPSGFVPQEDEGYCMINIQLPDGSSQERTVDFIGQVNDIIAGTEGVDNYLSVTGYSLLDGVAASNSGFAIAVFKDWSERPPEQHQNVLIQKMNAQFAQLQEGLCMSFPVPSLPGVGLTGGFTAMVQDTGGAGIGSLAQVADGFVEEGNTQTGLAGVNSTFRANVPQLYVDIDRDQVLTRGLSLASVFEAMQNFLGSAYINDFVYMNRNFKVKAQARSDARAQPVDINHLEIRADDGKMVPLGAVASVENSYGPQQITRFNMYPSVTVRGGAAPGFSSGQAMAIVENMAAEKLPNFASLAWTDLSYQEKQASGSTTVIFMLAIVLVYLILAAQYESWSVPVSVCMSVPTALLGAVLAVIARGMDNNVYTQVGVVLLIGLATKSAILIVEFAKEKYEAGASPFDAALDALKLRFRAVLMTAFSFILGVLPLLVATGAGSESRKVLGTVVFGGMCAATALSLIVVPMLYYILQALIDKLKGGHINERKAAE</sequence>
<evidence type="ECO:0000256" key="1">
    <source>
        <dbReference type="ARBA" id="ARBA00004429"/>
    </source>
</evidence>
<dbReference type="Gene3D" id="3.30.70.1440">
    <property type="entry name" value="Multidrug efflux transporter AcrB pore domain"/>
    <property type="match status" value="1"/>
</dbReference>